<dbReference type="EMBL" id="MU004198">
    <property type="protein sequence ID" value="KAF2489971.1"/>
    <property type="molecule type" value="Genomic_DNA"/>
</dbReference>
<proteinExistence type="predicted"/>
<keyword evidence="3" id="KW-1185">Reference proteome</keyword>
<dbReference type="Proteomes" id="UP000799750">
    <property type="component" value="Unassembled WGS sequence"/>
</dbReference>
<reference evidence="2" key="1">
    <citation type="journal article" date="2020" name="Stud. Mycol.">
        <title>101 Dothideomycetes genomes: a test case for predicting lifestyles and emergence of pathogens.</title>
        <authorList>
            <person name="Haridas S."/>
            <person name="Albert R."/>
            <person name="Binder M."/>
            <person name="Bloem J."/>
            <person name="Labutti K."/>
            <person name="Salamov A."/>
            <person name="Andreopoulos B."/>
            <person name="Baker S."/>
            <person name="Barry K."/>
            <person name="Bills G."/>
            <person name="Bluhm B."/>
            <person name="Cannon C."/>
            <person name="Castanera R."/>
            <person name="Culley D."/>
            <person name="Daum C."/>
            <person name="Ezra D."/>
            <person name="Gonzalez J."/>
            <person name="Henrissat B."/>
            <person name="Kuo A."/>
            <person name="Liang C."/>
            <person name="Lipzen A."/>
            <person name="Lutzoni F."/>
            <person name="Magnuson J."/>
            <person name="Mondo S."/>
            <person name="Nolan M."/>
            <person name="Ohm R."/>
            <person name="Pangilinan J."/>
            <person name="Park H.-J."/>
            <person name="Ramirez L."/>
            <person name="Alfaro M."/>
            <person name="Sun H."/>
            <person name="Tritt A."/>
            <person name="Yoshinaga Y."/>
            <person name="Zwiers L.-H."/>
            <person name="Turgeon B."/>
            <person name="Goodwin S."/>
            <person name="Spatafora J."/>
            <person name="Crous P."/>
            <person name="Grigoriev I."/>
        </authorList>
    </citation>
    <scope>NUCLEOTIDE SEQUENCE</scope>
    <source>
        <strain evidence="2">CBS 269.34</strain>
    </source>
</reference>
<keyword evidence="1" id="KW-0732">Signal</keyword>
<gene>
    <name evidence="2" type="ORF">BU16DRAFT_544314</name>
</gene>
<dbReference type="AlphaFoldDB" id="A0A6A6QCV8"/>
<organism evidence="2 3">
    <name type="scientific">Lophium mytilinum</name>
    <dbReference type="NCBI Taxonomy" id="390894"/>
    <lineage>
        <taxon>Eukaryota</taxon>
        <taxon>Fungi</taxon>
        <taxon>Dikarya</taxon>
        <taxon>Ascomycota</taxon>
        <taxon>Pezizomycotina</taxon>
        <taxon>Dothideomycetes</taxon>
        <taxon>Pleosporomycetidae</taxon>
        <taxon>Mytilinidiales</taxon>
        <taxon>Mytilinidiaceae</taxon>
        <taxon>Lophium</taxon>
    </lineage>
</organism>
<evidence type="ECO:0000313" key="2">
    <source>
        <dbReference type="EMBL" id="KAF2489971.1"/>
    </source>
</evidence>
<sequence>MQYSSTVVMVLRTLLKVLLPYCEAALPSIAAGCPRKRSQGDRPVLMDRPAPLGYYIVEHINEMESNGCQMGNMLRASFENNGAEYLDVPSDGSRFRSEDASTVLFKTATPPPATLSEAQQRQQLLEVMERADALEAVDATLKKLIRTWFDIGV</sequence>
<dbReference type="OrthoDB" id="10591203at2759"/>
<name>A0A6A6QCV8_9PEZI</name>
<accession>A0A6A6QCV8</accession>
<evidence type="ECO:0000313" key="3">
    <source>
        <dbReference type="Proteomes" id="UP000799750"/>
    </source>
</evidence>
<protein>
    <submittedName>
        <fullName evidence="2">Uncharacterized protein</fullName>
    </submittedName>
</protein>
<feature type="signal peptide" evidence="1">
    <location>
        <begin position="1"/>
        <end position="24"/>
    </location>
</feature>
<evidence type="ECO:0000256" key="1">
    <source>
        <dbReference type="SAM" id="SignalP"/>
    </source>
</evidence>
<feature type="chain" id="PRO_5025572250" evidence="1">
    <location>
        <begin position="25"/>
        <end position="153"/>
    </location>
</feature>